<dbReference type="Proteomes" id="UP001595840">
    <property type="component" value="Unassembled WGS sequence"/>
</dbReference>
<organism evidence="8 9">
    <name type="scientific">Simiduia curdlanivorans</name>
    <dbReference type="NCBI Taxonomy" id="1492769"/>
    <lineage>
        <taxon>Bacteria</taxon>
        <taxon>Pseudomonadati</taxon>
        <taxon>Pseudomonadota</taxon>
        <taxon>Gammaproteobacteria</taxon>
        <taxon>Cellvibrionales</taxon>
        <taxon>Cellvibrionaceae</taxon>
        <taxon>Simiduia</taxon>
    </lineage>
</organism>
<proteinExistence type="predicted"/>
<keyword evidence="9" id="KW-1185">Reference proteome</keyword>
<gene>
    <name evidence="8" type="ORF">ACFOX3_16850</name>
</gene>
<protein>
    <recommendedName>
        <fullName evidence="10">Lipid A biosynthesis lauroyl acyltransferase</fullName>
    </recommendedName>
</protein>
<evidence type="ECO:0000256" key="6">
    <source>
        <dbReference type="ARBA" id="ARBA00023315"/>
    </source>
</evidence>
<keyword evidence="4" id="KW-0808">Transferase</keyword>
<keyword evidence="5 7" id="KW-0472">Membrane</keyword>
<evidence type="ECO:0000256" key="2">
    <source>
        <dbReference type="ARBA" id="ARBA00022475"/>
    </source>
</evidence>
<keyword evidence="3" id="KW-0997">Cell inner membrane</keyword>
<evidence type="ECO:0000256" key="7">
    <source>
        <dbReference type="SAM" id="Phobius"/>
    </source>
</evidence>
<dbReference type="PIRSF" id="PIRSF026649">
    <property type="entry name" value="MsbB"/>
    <property type="match status" value="1"/>
</dbReference>
<dbReference type="CDD" id="cd07984">
    <property type="entry name" value="LPLAT_LABLAT-like"/>
    <property type="match status" value="1"/>
</dbReference>
<evidence type="ECO:0008006" key="10">
    <source>
        <dbReference type="Google" id="ProtNLM"/>
    </source>
</evidence>
<dbReference type="PANTHER" id="PTHR30606:SF9">
    <property type="entry name" value="LIPID A BIOSYNTHESIS LAUROYLTRANSFERASE"/>
    <property type="match status" value="1"/>
</dbReference>
<comment type="caution">
    <text evidence="8">The sequence shown here is derived from an EMBL/GenBank/DDBJ whole genome shotgun (WGS) entry which is preliminary data.</text>
</comment>
<keyword evidence="6" id="KW-0012">Acyltransferase</keyword>
<name>A0ABV8V919_9GAMM</name>
<dbReference type="InterPro" id="IPR004960">
    <property type="entry name" value="LipA_acyltrans"/>
</dbReference>
<evidence type="ECO:0000256" key="4">
    <source>
        <dbReference type="ARBA" id="ARBA00022679"/>
    </source>
</evidence>
<evidence type="ECO:0000256" key="3">
    <source>
        <dbReference type="ARBA" id="ARBA00022519"/>
    </source>
</evidence>
<evidence type="ECO:0000313" key="9">
    <source>
        <dbReference type="Proteomes" id="UP001595840"/>
    </source>
</evidence>
<keyword evidence="7" id="KW-1133">Transmembrane helix</keyword>
<keyword evidence="7" id="KW-0812">Transmembrane</keyword>
<sequence>MAKSNRQKKTSDSHLQSNVFRWSFFSPKYWLLWLWFGVLWLVTRLPYAWMRRVARGFGLSLFYLVPSRRRVALRNLQLCFPHWSEAQRLAVAREHFAGAGLTLFESGLVWWGDKNKLMCLFSVDEASLALLKKLAAKPVLFFGLHNTCVEIVYAYLSLLRPYHVLFRVNNNAFWEYMATRSRSRFDVRLVPRKQVAEFLDNLRLGNAGLLAADQDLGAKRSVFVPFFGVPAATVTSVHDFSRQTGAQVVFAEAFRSQAGYVLKLHELEGFPSDDAKSDTLRMNQMIETSVARHPDQYLWLHKRFKTRPEGESFLY</sequence>
<reference evidence="9" key="1">
    <citation type="journal article" date="2019" name="Int. J. Syst. Evol. Microbiol.">
        <title>The Global Catalogue of Microorganisms (GCM) 10K type strain sequencing project: providing services to taxonomists for standard genome sequencing and annotation.</title>
        <authorList>
            <consortium name="The Broad Institute Genomics Platform"/>
            <consortium name="The Broad Institute Genome Sequencing Center for Infectious Disease"/>
            <person name="Wu L."/>
            <person name="Ma J."/>
        </authorList>
    </citation>
    <scope>NUCLEOTIDE SEQUENCE [LARGE SCALE GENOMIC DNA]</scope>
    <source>
        <strain evidence="9">CECT 8570</strain>
    </source>
</reference>
<evidence type="ECO:0000256" key="1">
    <source>
        <dbReference type="ARBA" id="ARBA00004533"/>
    </source>
</evidence>
<dbReference type="Pfam" id="PF03279">
    <property type="entry name" value="Lip_A_acyltrans"/>
    <property type="match status" value="1"/>
</dbReference>
<dbReference type="RefSeq" id="WP_290262958.1">
    <property type="nucleotide sequence ID" value="NZ_JAUFQG010000004.1"/>
</dbReference>
<feature type="transmembrane region" description="Helical" evidence="7">
    <location>
        <begin position="29"/>
        <end position="47"/>
    </location>
</feature>
<keyword evidence="2" id="KW-1003">Cell membrane</keyword>
<accession>A0ABV8V919</accession>
<dbReference type="EMBL" id="JBHSCX010000021">
    <property type="protein sequence ID" value="MFC4363989.1"/>
    <property type="molecule type" value="Genomic_DNA"/>
</dbReference>
<dbReference type="PANTHER" id="PTHR30606">
    <property type="entry name" value="LIPID A BIOSYNTHESIS LAUROYL ACYLTRANSFERASE"/>
    <property type="match status" value="1"/>
</dbReference>
<evidence type="ECO:0000313" key="8">
    <source>
        <dbReference type="EMBL" id="MFC4363989.1"/>
    </source>
</evidence>
<evidence type="ECO:0000256" key="5">
    <source>
        <dbReference type="ARBA" id="ARBA00023136"/>
    </source>
</evidence>
<comment type="subcellular location">
    <subcellularLocation>
        <location evidence="1">Cell inner membrane</location>
    </subcellularLocation>
</comment>